<proteinExistence type="predicted"/>
<gene>
    <name evidence="2" type="ORF">SAMN04244579_02601</name>
</gene>
<name>A0A1H6UV20_9GAMM</name>
<dbReference type="CDD" id="cd21173">
    <property type="entry name" value="NucC-like"/>
    <property type="match status" value="1"/>
</dbReference>
<dbReference type="Pfam" id="PF20247">
    <property type="entry name" value="DUF6602"/>
    <property type="match status" value="1"/>
</dbReference>
<feature type="domain" description="DUF6602" evidence="1">
    <location>
        <begin position="101"/>
        <end position="199"/>
    </location>
</feature>
<sequence length="311" mass="34439">MMVERRLLISKPTSERKGYGLPYSHERLGALRKKQSPRGRYRADPESKDRLTLSIILPSLQQQSLEINFTRPGKSKRMKPLVEYCYGAVKALNAQYEMTNVLRHSATAGAARERLIQDFLTAHLPEMTSVVSGVIVDSSGRRSKQQDIVLMLKSMPRLPFASGHDLIFQEGAVATFEIKTEITPSVLGDIALNIESVKVLAPSTLEGVQLGDLDWPYARILSVVLTYGGAALDSIERKLIELPDAGQPDVYLDLTKGILIKNEGLLFSQDGSNVYLRFDHPATGLARLLALLSKVTGCLVMRGVKWEAYIS</sequence>
<dbReference type="AlphaFoldDB" id="A0A1H6UV20"/>
<organism evidence="2 3">
    <name type="scientific">Azotobacter beijerinckii</name>
    <dbReference type="NCBI Taxonomy" id="170623"/>
    <lineage>
        <taxon>Bacteria</taxon>
        <taxon>Pseudomonadati</taxon>
        <taxon>Pseudomonadota</taxon>
        <taxon>Gammaproteobacteria</taxon>
        <taxon>Pseudomonadales</taxon>
        <taxon>Pseudomonadaceae</taxon>
        <taxon>Azotobacter</taxon>
    </lineage>
</organism>
<dbReference type="InterPro" id="IPR046537">
    <property type="entry name" value="DUF6602"/>
</dbReference>
<evidence type="ECO:0000259" key="1">
    <source>
        <dbReference type="Pfam" id="PF20247"/>
    </source>
</evidence>
<dbReference type="EMBL" id="FNYO01000029">
    <property type="protein sequence ID" value="SEI96209.1"/>
    <property type="molecule type" value="Genomic_DNA"/>
</dbReference>
<evidence type="ECO:0000313" key="3">
    <source>
        <dbReference type="Proteomes" id="UP000199005"/>
    </source>
</evidence>
<reference evidence="2 3" key="1">
    <citation type="submission" date="2016-10" db="EMBL/GenBank/DDBJ databases">
        <authorList>
            <person name="de Groot N.N."/>
        </authorList>
    </citation>
    <scope>NUCLEOTIDE SEQUENCE [LARGE SCALE GENOMIC DNA]</scope>
    <source>
        <strain evidence="2 3">DSM 1041</strain>
    </source>
</reference>
<dbReference type="Proteomes" id="UP000199005">
    <property type="component" value="Unassembled WGS sequence"/>
</dbReference>
<dbReference type="STRING" id="170623.SAMN04244579_02601"/>
<evidence type="ECO:0000313" key="2">
    <source>
        <dbReference type="EMBL" id="SEI96209.1"/>
    </source>
</evidence>
<accession>A0A1H6UV20</accession>
<protein>
    <recommendedName>
        <fullName evidence="1">DUF6602 domain-containing protein</fullName>
    </recommendedName>
</protein>